<protein>
    <submittedName>
        <fullName evidence="3">Transmembrane protein</fullName>
    </submittedName>
</protein>
<sequence>MRTEDATDPAVLETNHEETGINLRSPNNTSTSPQQLEPPRPTKVNGIKNLIKLITTMVKSFMKLMLFVVFPVLIALSNERFISTVMTRACKTAFVSERVPYCADLLNPPVLVPPDFHQLASLQTKLEHVMDDSTASSLAAIDIRNSEISVRDLTTHVKHSSMVAKDSVVDRLNKFVSNAKTTSRDLQGFSGRVGEAVDQIVSLNEAVLLLLEDTIKDGQSQLPSGPLQNILNMVSTTQPSRTELVVRRQKELDTAWRQASGLLESTIQQLIHDAKGRIVSLERLEGELNAIYDMVVMEDKNIIVQAEELSNDIWTILGSTKNKERLRVFESDRQLLEDIRIYRKRALLHVSSTLDQLKQIHEDLRRQRKHVFSAAVASPDRDSTLPLESHLVSMQKRTEQLIEGQHRVREREAAPSSSAATCQFKLPIYLHCLFVLVTAGYNQMPVNVQGDPLVAHVGSLPVAVASTLGTNLEGDLNKPSQMERESPPNSPTLQNKLANTRPQSPEGATAIASTSLKAQEEPTTGGAVGTRADGWAKSSFALMALSFSILVLLVSRHIESPLSGISHSIFGHPRTQFSPDFTKLLDIQRKFEKLLDYSAGSSISAVDITNVEIAAQDLGELMERSSAASKDSLVVLLNEFSTNADVTSRHLQTFANKAGEAVNRIVSANEHMVKLLENMLDGARPISAESVAKPEPSMGQLEVTPAVAHRKELEVEVEWFQVTGVMESTVRQLVQDAEANIVTLGQLKSQYNYLNNLGNVENESAQVQSQEGLSMLWRLLGESIDQLPKYDQNDKLLKGFHTYHENALSYVSSALDQLKVISNDLDELKKHTRRPRIAGNKLYASPEALEEMRKITELLAQGLLRAHESEDEHRKKMYSRHDGWVIIAGP</sequence>
<name>A0A5N5QUC4_9AGAM</name>
<dbReference type="EMBL" id="SSOP01000016">
    <property type="protein sequence ID" value="KAB5594817.1"/>
    <property type="molecule type" value="Genomic_DNA"/>
</dbReference>
<feature type="region of interest" description="Disordered" evidence="1">
    <location>
        <begin position="1"/>
        <end position="43"/>
    </location>
</feature>
<dbReference type="AlphaFoldDB" id="A0A5N5QUC4"/>
<keyword evidence="4" id="KW-1185">Reference proteome</keyword>
<keyword evidence="2" id="KW-1133">Transmembrane helix</keyword>
<evidence type="ECO:0000256" key="2">
    <source>
        <dbReference type="SAM" id="Phobius"/>
    </source>
</evidence>
<evidence type="ECO:0000313" key="3">
    <source>
        <dbReference type="EMBL" id="KAB5594817.1"/>
    </source>
</evidence>
<dbReference type="OrthoDB" id="4179406at2759"/>
<dbReference type="Proteomes" id="UP000383932">
    <property type="component" value="Unassembled WGS sequence"/>
</dbReference>
<organism evidence="3 4">
    <name type="scientific">Ceratobasidium theobromae</name>
    <dbReference type="NCBI Taxonomy" id="1582974"/>
    <lineage>
        <taxon>Eukaryota</taxon>
        <taxon>Fungi</taxon>
        <taxon>Dikarya</taxon>
        <taxon>Basidiomycota</taxon>
        <taxon>Agaricomycotina</taxon>
        <taxon>Agaricomycetes</taxon>
        <taxon>Cantharellales</taxon>
        <taxon>Ceratobasidiaceae</taxon>
        <taxon>Ceratobasidium</taxon>
    </lineage>
</organism>
<evidence type="ECO:0000313" key="4">
    <source>
        <dbReference type="Proteomes" id="UP000383932"/>
    </source>
</evidence>
<keyword evidence="2 3" id="KW-0812">Transmembrane</keyword>
<gene>
    <name evidence="3" type="ORF">CTheo_1796</name>
</gene>
<feature type="transmembrane region" description="Helical" evidence="2">
    <location>
        <begin position="60"/>
        <end position="78"/>
    </location>
</feature>
<feature type="compositionally biased region" description="Polar residues" evidence="1">
    <location>
        <begin position="22"/>
        <end position="35"/>
    </location>
</feature>
<reference evidence="3 4" key="1">
    <citation type="journal article" date="2019" name="Fungal Biol. Biotechnol.">
        <title>Draft genome sequence of fastidious pathogen Ceratobasidium theobromae, which causes vascular-streak dieback in Theobroma cacao.</title>
        <authorList>
            <person name="Ali S.S."/>
            <person name="Asman A."/>
            <person name="Shao J."/>
            <person name="Firmansyah A.P."/>
            <person name="Susilo A.W."/>
            <person name="Rosmana A."/>
            <person name="McMahon P."/>
            <person name="Junaid M."/>
            <person name="Guest D."/>
            <person name="Kheng T.Y."/>
            <person name="Meinhardt L.W."/>
            <person name="Bailey B.A."/>
        </authorList>
    </citation>
    <scope>NUCLEOTIDE SEQUENCE [LARGE SCALE GENOMIC DNA]</scope>
    <source>
        <strain evidence="3 4">CT2</strain>
    </source>
</reference>
<evidence type="ECO:0000256" key="1">
    <source>
        <dbReference type="SAM" id="MobiDB-lite"/>
    </source>
</evidence>
<comment type="caution">
    <text evidence="3">The sequence shown here is derived from an EMBL/GenBank/DDBJ whole genome shotgun (WGS) entry which is preliminary data.</text>
</comment>
<accession>A0A5N5QUC4</accession>
<feature type="region of interest" description="Disordered" evidence="1">
    <location>
        <begin position="471"/>
        <end position="509"/>
    </location>
</feature>
<proteinExistence type="predicted"/>
<feature type="compositionally biased region" description="Polar residues" evidence="1">
    <location>
        <begin position="491"/>
        <end position="503"/>
    </location>
</feature>
<keyword evidence="2" id="KW-0472">Membrane</keyword>